<protein>
    <submittedName>
        <fullName evidence="3">Uncharacterized protein</fullName>
    </submittedName>
</protein>
<proteinExistence type="predicted"/>
<accession>A0A8H3UES8</accession>
<name>A0A8H3UES8_VENIN</name>
<reference evidence="3 4" key="1">
    <citation type="submission" date="2018-12" db="EMBL/GenBank/DDBJ databases">
        <title>Venturia inaequalis Genome Resource.</title>
        <authorList>
            <person name="Lichtner F.J."/>
        </authorList>
    </citation>
    <scope>NUCLEOTIDE SEQUENCE [LARGE SCALE GENOMIC DNA]</scope>
    <source>
        <strain evidence="3 4">120213</strain>
    </source>
</reference>
<feature type="compositionally biased region" description="Low complexity" evidence="1">
    <location>
        <begin position="387"/>
        <end position="403"/>
    </location>
</feature>
<comment type="caution">
    <text evidence="3">The sequence shown here is derived from an EMBL/GenBank/DDBJ whole genome shotgun (WGS) entry which is preliminary data.</text>
</comment>
<evidence type="ECO:0000256" key="1">
    <source>
        <dbReference type="SAM" id="MobiDB-lite"/>
    </source>
</evidence>
<sequence>MERTILLLCLLGIGQFALAGTSQTESHSSARSKATPHASSQPYSPWYDHFWAHVDSSDHSPSLASKKTNEQIRPVWRGRDHDSHVDHHSAIQILQRQDGSFVTPATIASAKLPSTVTGNSKVSTAALSATQSQGGAKGSLPIGTGTISSKNMTLMTAGTAPGSSSSGASSKMPPFPSSNTTDLDVATGRHTGLTAFSSSQSANPTNPNTLLTFFPPLGTSSSRPTIVVPPFPMSNSTRSDSPTAISGFSLGTSIHTASRSKAPSGMPSKSSFIPLSTASFPFPNATHTVGPTVLSTAQSAGLSSSENSSVAMSIPRGFSSMTEIDSEDHSEVFLGSASFNTTTDSAGSTVVLSSIVRMSSSRVPSRLSITQSSSLVTALITTTDSQGHTTTSATVIRTSRPASITPPPSSSRSSSPMLSASLKTSDNGSWVYYGPELWNTAAPTIGCKPPCCISLPDLPQSDVSATFTWPVFKTSYLTLEGSADLVSVTEMELPHGGTFTLCSRPGAKFKIVPTWITVPPFAVPVKQSLRPFCAATEDQDKNKLTYEENHHFTFDPCDLQNVKPPTRHTMSLNSGAMWIRPHNWKEDPQYWPVGLCNETTVGIAIEPTAKLVCSAPAAVWTNKPAGPTCTHISELEVDTCPPPPPVLDDDDDSDFGICTGGLLGLWPFDDLICYCGLFGCATGCALVGCVNPCGILQLVPGVGIFFRLICRSWRKHGSLSDGGQWYPNPPGKPERPEEPPEDCEPSPVTNTIFICPGGATSCVSPVSTIATSIVSACSATASFAPMCAAQISVTPDDQDGQSGDMCPLEISITPDDQDGQAGGATCPIDFNVTPDDQDGNSGGSLDFGLPSIDLYGEGSAGKFHCETDPEHMVDYKKWFSPMAKVFCKRPPSLSTFDTVIGPRSISHQQWKFTGGQQTDMTVEIAAVGPPGEVKACEHYVLDSGNCEEYLERGLYQNCKSPTNPANIESGTISGGLCIAYSFEVFEHQEGSEPPTFEIPDWLWPYSIQSYGLVSPGSYHCEDNASQSINYKDYFSAMAKTFCRSPPAPDTLGTDKGDRTIWKKEWSYGPTENDQTSAVEVVALKSGEGACANYEFNFSNCEEYLDGLLRQKCPLVGNPLALISGSIAGGICISYAVDLSTKEGTIGLPPLFELPSWLWPFPIPIKKPGNQMTAHEFVISYNWDCDVEFDKLSSTPDCHAHWGLWTRWSQDGLITCDSLVDLDERRLKLTSEDALLPTAQTDSPLHIASFAGLPLDLSKSIGLAFEGDCISNCRFNLGTKDDFSDSEITCDVDDTCSKTKRFGCIAAPPNSTLDCFETRSPTGDRRFQTLFICNSSIPLQDPPSNGPWSVGHVLEPPIDLVLEDMPSANLLGFGSASSYEFGVFQAMSCPKASSGGGPLNGIVRTLQCRYYYALYATMKGTSMNECTVLNAGAVGDPHRWRDASMNISAFDPTWKDWYPVTPDYVPQYESFPHKANDNDTCAPNCFWSRIAHTGNPLSVIICKESPDQSKKPCFPARYQNCESVSMLDSKNSNSTCEINGIETTYWPIAYCNDKEATVTTPTPSLDKNYFLPGKKHLDDYSFAVYTFDCHDDATCKDVHFAALYAGPANTEMWSCNFTQPLSTNNSTWHYTQSSNDTDDQGYLRDPGDFPAETLPYKDSSSTCWSNCNYKKDTQRLSCQAIKDDSKRPCFPTGEVQCTLPWQDVTGNRLDCGYESRGQYYTPWAWCNAVSEPDPVVALPANSNPTTDLTDPMDPTDRYFLCEVQLEQISGQPEQAHFVLSLEFGYEVGEEGVGLKTNLVKKVADCSMEEKSWHFKTVLPESQINSAIKYAWRASGDIPKGKLGCIGNHLKSDYPGRGEDCGVGQAGFKNDCQTSIFEEGEEYLRKPWVRFKVRFTPGPFGKSGGLLKDELIKNCFILEEWWEFEDYKPALDGFNHFVSGLISKKEVACLGLVLELTYGGRADNCAKNIED</sequence>
<dbReference type="EMBL" id="WNWS01000420">
    <property type="protein sequence ID" value="KAE9968136.1"/>
    <property type="molecule type" value="Genomic_DNA"/>
</dbReference>
<feature type="region of interest" description="Disordered" evidence="1">
    <location>
        <begin position="387"/>
        <end position="420"/>
    </location>
</feature>
<feature type="region of interest" description="Disordered" evidence="1">
    <location>
        <begin position="158"/>
        <end position="178"/>
    </location>
</feature>
<evidence type="ECO:0000313" key="4">
    <source>
        <dbReference type="Proteomes" id="UP000447873"/>
    </source>
</evidence>
<evidence type="ECO:0000313" key="3">
    <source>
        <dbReference type="EMBL" id="KAE9968136.1"/>
    </source>
</evidence>
<feature type="chain" id="PRO_5034689917" evidence="2">
    <location>
        <begin position="20"/>
        <end position="1969"/>
    </location>
</feature>
<keyword evidence="2" id="KW-0732">Signal</keyword>
<evidence type="ECO:0000256" key="2">
    <source>
        <dbReference type="SAM" id="SignalP"/>
    </source>
</evidence>
<feature type="compositionally biased region" description="Low complexity" evidence="1">
    <location>
        <begin position="158"/>
        <end position="170"/>
    </location>
</feature>
<gene>
    <name evidence="3" type="ORF">EG328_007776</name>
</gene>
<dbReference type="Proteomes" id="UP000447873">
    <property type="component" value="Unassembled WGS sequence"/>
</dbReference>
<feature type="compositionally biased region" description="Low complexity" evidence="1">
    <location>
        <begin position="410"/>
        <end position="420"/>
    </location>
</feature>
<organism evidence="3 4">
    <name type="scientific">Venturia inaequalis</name>
    <name type="common">Apple scab fungus</name>
    <dbReference type="NCBI Taxonomy" id="5025"/>
    <lineage>
        <taxon>Eukaryota</taxon>
        <taxon>Fungi</taxon>
        <taxon>Dikarya</taxon>
        <taxon>Ascomycota</taxon>
        <taxon>Pezizomycotina</taxon>
        <taxon>Dothideomycetes</taxon>
        <taxon>Pleosporomycetidae</taxon>
        <taxon>Venturiales</taxon>
        <taxon>Venturiaceae</taxon>
        <taxon>Venturia</taxon>
    </lineage>
</organism>
<feature type="signal peptide" evidence="2">
    <location>
        <begin position="1"/>
        <end position="19"/>
    </location>
</feature>
<feature type="region of interest" description="Disordered" evidence="1">
    <location>
        <begin position="716"/>
        <end position="745"/>
    </location>
</feature>